<evidence type="ECO:0000256" key="1">
    <source>
        <dbReference type="ARBA" id="ARBA00005928"/>
    </source>
</evidence>
<sequence length="488" mass="57120">MSITETFRNETVFVTGSTGFLGKILTEKLLRSFDVKNIAVLVRGKNGLAASQRAVDLFEQPIFDRLRIEKPDFMTKIKIIDGHLEEQSLGISSNNRDWLIKNVNFVFHCAATIKFNETLQIATKINIQGTENILVLASNMNNLKGFVYVSTAYSHCPRSEIKEEFYHVPITAKELKQLIKINSKIDNVSVDWPNTYTFTKALAENMILTNDNQLPISIFRPSIVGCTQSEPEPYWLDNIQGLAAVVTSLIIGFVRVVPMNLNKKTDIVPVDYTVNALISVMWDTVNRYKNSNERNKDPKMYNYVSSIDSTLYWSTFIDYVYETYHKVPPLQSMWYICCVFSANRWIINIMKFLLHRVPAALVDLSLFIYGENPKMLKMYSRKEKMIDTVKVFITNEWKFDNSNTRELWTLLSQEDRKRFWFSFENFDWKSYIQNLVYGIRKHILLEDLNNITEALLKHRKLFWLHQLCICFSIYIIFQVYWMFMVLLI</sequence>
<dbReference type="AlphaFoldDB" id="A0A6G0ZBB1"/>
<dbReference type="EC" id="1.2.1.84" evidence="4"/>
<organism evidence="7 8">
    <name type="scientific">Aphis craccivora</name>
    <name type="common">Cowpea aphid</name>
    <dbReference type="NCBI Taxonomy" id="307492"/>
    <lineage>
        <taxon>Eukaryota</taxon>
        <taxon>Metazoa</taxon>
        <taxon>Ecdysozoa</taxon>
        <taxon>Arthropoda</taxon>
        <taxon>Hexapoda</taxon>
        <taxon>Insecta</taxon>
        <taxon>Pterygota</taxon>
        <taxon>Neoptera</taxon>
        <taxon>Paraneoptera</taxon>
        <taxon>Hemiptera</taxon>
        <taxon>Sternorrhyncha</taxon>
        <taxon>Aphidomorpha</taxon>
        <taxon>Aphidoidea</taxon>
        <taxon>Aphididae</taxon>
        <taxon>Aphidini</taxon>
        <taxon>Aphis</taxon>
        <taxon>Aphis</taxon>
    </lineage>
</organism>
<keyword evidence="3 4" id="KW-0443">Lipid metabolism</keyword>
<evidence type="ECO:0000313" key="7">
    <source>
        <dbReference type="EMBL" id="KAF0767976.1"/>
    </source>
</evidence>
<comment type="function">
    <text evidence="4">Catalyzes the reduction of fatty acyl-CoA to fatty alcohols.</text>
</comment>
<keyword evidence="4" id="KW-0472">Membrane</keyword>
<evidence type="ECO:0000256" key="3">
    <source>
        <dbReference type="ARBA" id="ARBA00023098"/>
    </source>
</evidence>
<dbReference type="Pfam" id="PF03015">
    <property type="entry name" value="Sterile"/>
    <property type="match status" value="1"/>
</dbReference>
<comment type="similarity">
    <text evidence="1 4">Belongs to the fatty acyl-CoA reductase family.</text>
</comment>
<comment type="caution">
    <text evidence="7">The sequence shown here is derived from an EMBL/GenBank/DDBJ whole genome shotgun (WGS) entry which is preliminary data.</text>
</comment>
<evidence type="ECO:0000259" key="6">
    <source>
        <dbReference type="Pfam" id="PF07993"/>
    </source>
</evidence>
<dbReference type="InterPro" id="IPR036291">
    <property type="entry name" value="NAD(P)-bd_dom_sf"/>
</dbReference>
<keyword evidence="4" id="KW-1133">Transmembrane helix</keyword>
<name>A0A6G0ZBB1_APHCR</name>
<dbReference type="InterPro" id="IPR013120">
    <property type="entry name" value="FAR_NAD-bd"/>
</dbReference>
<dbReference type="GO" id="GO:0005777">
    <property type="term" value="C:peroxisome"/>
    <property type="evidence" value="ECO:0007669"/>
    <property type="project" value="TreeGrafter"/>
</dbReference>
<feature type="domain" description="Fatty acyl-CoA reductase C-terminal" evidence="5">
    <location>
        <begin position="354"/>
        <end position="444"/>
    </location>
</feature>
<gene>
    <name evidence="7" type="ORF">FWK35_00006332</name>
</gene>
<dbReference type="Pfam" id="PF07993">
    <property type="entry name" value="NAD_binding_4"/>
    <property type="match status" value="1"/>
</dbReference>
<evidence type="ECO:0000256" key="2">
    <source>
        <dbReference type="ARBA" id="ARBA00022516"/>
    </source>
</evidence>
<feature type="transmembrane region" description="Helical" evidence="4">
    <location>
        <begin position="461"/>
        <end position="483"/>
    </location>
</feature>
<proteinExistence type="inferred from homology"/>
<reference evidence="7 8" key="1">
    <citation type="submission" date="2019-08" db="EMBL/GenBank/DDBJ databases">
        <title>Whole genome of Aphis craccivora.</title>
        <authorList>
            <person name="Voronova N.V."/>
            <person name="Shulinski R.S."/>
            <person name="Bandarenka Y.V."/>
            <person name="Zhorov D.G."/>
            <person name="Warner D."/>
        </authorList>
    </citation>
    <scope>NUCLEOTIDE SEQUENCE [LARGE SCALE GENOMIC DNA]</scope>
    <source>
        <strain evidence="7">180601</strain>
        <tissue evidence="7">Whole Body</tissue>
    </source>
</reference>
<dbReference type="GO" id="GO:0080019">
    <property type="term" value="F:alcohol-forming very long-chain fatty acyl-CoA reductase activity"/>
    <property type="evidence" value="ECO:0007669"/>
    <property type="project" value="InterPro"/>
</dbReference>
<dbReference type="InterPro" id="IPR033640">
    <property type="entry name" value="FAR_C"/>
</dbReference>
<dbReference type="InterPro" id="IPR026055">
    <property type="entry name" value="FAR"/>
</dbReference>
<evidence type="ECO:0000256" key="4">
    <source>
        <dbReference type="RuleBase" id="RU363097"/>
    </source>
</evidence>
<dbReference type="EMBL" id="VUJU01000858">
    <property type="protein sequence ID" value="KAF0767976.1"/>
    <property type="molecule type" value="Genomic_DNA"/>
</dbReference>
<keyword evidence="8" id="KW-1185">Reference proteome</keyword>
<evidence type="ECO:0000313" key="8">
    <source>
        <dbReference type="Proteomes" id="UP000478052"/>
    </source>
</evidence>
<keyword evidence="4" id="KW-0560">Oxidoreductase</keyword>
<keyword evidence="4" id="KW-0812">Transmembrane</keyword>
<dbReference type="PANTHER" id="PTHR11011:SF60">
    <property type="entry name" value="FATTY ACYL-COA REDUCTASE-RELATED"/>
    <property type="match status" value="1"/>
</dbReference>
<accession>A0A6G0ZBB1</accession>
<dbReference type="CDD" id="cd09071">
    <property type="entry name" value="FAR_C"/>
    <property type="match status" value="1"/>
</dbReference>
<dbReference type="SUPFAM" id="SSF51735">
    <property type="entry name" value="NAD(P)-binding Rossmann-fold domains"/>
    <property type="match status" value="1"/>
</dbReference>
<dbReference type="GO" id="GO:0102965">
    <property type="term" value="F:alcohol-forming long-chain fatty acyl-CoA reductase activity"/>
    <property type="evidence" value="ECO:0007669"/>
    <property type="project" value="UniProtKB-EC"/>
</dbReference>
<dbReference type="CDD" id="cd05236">
    <property type="entry name" value="FAR-N_SDR_e"/>
    <property type="match status" value="1"/>
</dbReference>
<evidence type="ECO:0000259" key="5">
    <source>
        <dbReference type="Pfam" id="PF03015"/>
    </source>
</evidence>
<keyword evidence="4" id="KW-0521">NADP</keyword>
<comment type="catalytic activity">
    <reaction evidence="4">
        <text>a long-chain fatty acyl-CoA + 2 NADPH + 2 H(+) = a long-chain primary fatty alcohol + 2 NADP(+) + CoA</text>
        <dbReference type="Rhea" id="RHEA:52716"/>
        <dbReference type="ChEBI" id="CHEBI:15378"/>
        <dbReference type="ChEBI" id="CHEBI:57287"/>
        <dbReference type="ChEBI" id="CHEBI:57783"/>
        <dbReference type="ChEBI" id="CHEBI:58349"/>
        <dbReference type="ChEBI" id="CHEBI:77396"/>
        <dbReference type="ChEBI" id="CHEBI:83139"/>
        <dbReference type="EC" id="1.2.1.84"/>
    </reaction>
</comment>
<protein>
    <recommendedName>
        <fullName evidence="4">Fatty acyl-CoA reductase</fullName>
        <ecNumber evidence="4">1.2.1.84</ecNumber>
    </recommendedName>
</protein>
<dbReference type="GO" id="GO:0035336">
    <property type="term" value="P:long-chain fatty-acyl-CoA metabolic process"/>
    <property type="evidence" value="ECO:0007669"/>
    <property type="project" value="TreeGrafter"/>
</dbReference>
<keyword evidence="2 4" id="KW-0444">Lipid biosynthesis</keyword>
<dbReference type="Gene3D" id="3.40.50.720">
    <property type="entry name" value="NAD(P)-binding Rossmann-like Domain"/>
    <property type="match status" value="1"/>
</dbReference>
<dbReference type="PANTHER" id="PTHR11011">
    <property type="entry name" value="MALE STERILITY PROTEIN 2-RELATED"/>
    <property type="match status" value="1"/>
</dbReference>
<dbReference type="Proteomes" id="UP000478052">
    <property type="component" value="Unassembled WGS sequence"/>
</dbReference>
<dbReference type="OrthoDB" id="429813at2759"/>
<feature type="domain" description="Thioester reductase (TE)" evidence="6">
    <location>
        <begin position="14"/>
        <end position="276"/>
    </location>
</feature>